<evidence type="ECO:0000313" key="5">
    <source>
        <dbReference type="EMBL" id="VAW53797.1"/>
    </source>
</evidence>
<gene>
    <name evidence="5" type="ORF">MNBD_GAMMA06-45</name>
</gene>
<dbReference type="InterPro" id="IPR020892">
    <property type="entry name" value="Cyclophilin-type_PPIase_CS"/>
</dbReference>
<dbReference type="SUPFAM" id="SSF50891">
    <property type="entry name" value="Cyclophilin-like"/>
    <property type="match status" value="1"/>
</dbReference>
<feature type="domain" description="PPIase cyclophilin-type" evidence="4">
    <location>
        <begin position="32"/>
        <end position="190"/>
    </location>
</feature>
<protein>
    <recommendedName>
        <fullName evidence="1">peptidylprolyl isomerase</fullName>
        <ecNumber evidence="1">5.2.1.8</ecNumber>
    </recommendedName>
</protein>
<dbReference type="InterPro" id="IPR029000">
    <property type="entry name" value="Cyclophilin-like_dom_sf"/>
</dbReference>
<evidence type="ECO:0000259" key="4">
    <source>
        <dbReference type="PROSITE" id="PS50072"/>
    </source>
</evidence>
<keyword evidence="3 5" id="KW-0413">Isomerase</keyword>
<dbReference type="InterPro" id="IPR002130">
    <property type="entry name" value="Cyclophilin-type_PPIase_dom"/>
</dbReference>
<proteinExistence type="predicted"/>
<dbReference type="EC" id="5.2.1.8" evidence="1"/>
<reference evidence="5" key="1">
    <citation type="submission" date="2018-06" db="EMBL/GenBank/DDBJ databases">
        <authorList>
            <person name="Zhirakovskaya E."/>
        </authorList>
    </citation>
    <scope>NUCLEOTIDE SEQUENCE</scope>
</reference>
<organism evidence="5">
    <name type="scientific">hydrothermal vent metagenome</name>
    <dbReference type="NCBI Taxonomy" id="652676"/>
    <lineage>
        <taxon>unclassified sequences</taxon>
        <taxon>metagenomes</taxon>
        <taxon>ecological metagenomes</taxon>
    </lineage>
</organism>
<dbReference type="InterPro" id="IPR044665">
    <property type="entry name" value="E_coli_cyclophilin_A-like"/>
</dbReference>
<dbReference type="GO" id="GO:0003755">
    <property type="term" value="F:peptidyl-prolyl cis-trans isomerase activity"/>
    <property type="evidence" value="ECO:0007669"/>
    <property type="project" value="UniProtKB-KW"/>
</dbReference>
<evidence type="ECO:0000256" key="2">
    <source>
        <dbReference type="ARBA" id="ARBA00023110"/>
    </source>
</evidence>
<keyword evidence="2" id="KW-0697">Rotamase</keyword>
<name>A0A3B0WT08_9ZZZZ</name>
<dbReference type="AlphaFoldDB" id="A0A3B0WT08"/>
<sequence length="193" mass="20848">MNFKKLLLSVAALALIFQIQLASAANPKVKMETNKGTIIIELYPDKAPVSVANFLSYVNAGAYDGTIFHRVIKDFMNQGGGFTPDFKKKATKAPIKNEADNGLKNLKLTVAMARTGDPHSATNQFFINTADNAFLDYTGKSISGWGYTVFGKVIEGQNISGVISRAATGPGGPFAKDVPRTQITIIKMTEIKE</sequence>
<dbReference type="GO" id="GO:0006457">
    <property type="term" value="P:protein folding"/>
    <property type="evidence" value="ECO:0007669"/>
    <property type="project" value="InterPro"/>
</dbReference>
<dbReference type="PROSITE" id="PS50072">
    <property type="entry name" value="CSA_PPIASE_2"/>
    <property type="match status" value="1"/>
</dbReference>
<dbReference type="EMBL" id="UOFD01000066">
    <property type="protein sequence ID" value="VAW53797.1"/>
    <property type="molecule type" value="Genomic_DNA"/>
</dbReference>
<dbReference type="Gene3D" id="2.40.100.10">
    <property type="entry name" value="Cyclophilin-like"/>
    <property type="match status" value="1"/>
</dbReference>
<dbReference type="PANTHER" id="PTHR43246">
    <property type="entry name" value="PEPTIDYL-PROLYL CIS-TRANS ISOMERASE CYP38, CHLOROPLASTIC"/>
    <property type="match status" value="1"/>
</dbReference>
<dbReference type="PIRSF" id="PIRSF001467">
    <property type="entry name" value="Peptidylpro_ismrse"/>
    <property type="match status" value="1"/>
</dbReference>
<dbReference type="Pfam" id="PF00160">
    <property type="entry name" value="Pro_isomerase"/>
    <property type="match status" value="1"/>
</dbReference>
<evidence type="ECO:0000256" key="3">
    <source>
        <dbReference type="ARBA" id="ARBA00023235"/>
    </source>
</evidence>
<accession>A0A3B0WT08</accession>
<dbReference type="PRINTS" id="PR00153">
    <property type="entry name" value="CSAPPISMRASE"/>
</dbReference>
<evidence type="ECO:0000256" key="1">
    <source>
        <dbReference type="ARBA" id="ARBA00013194"/>
    </source>
</evidence>
<dbReference type="InterPro" id="IPR024936">
    <property type="entry name" value="Cyclophilin-type_PPIase"/>
</dbReference>
<dbReference type="PROSITE" id="PS00170">
    <property type="entry name" value="CSA_PPIASE_1"/>
    <property type="match status" value="1"/>
</dbReference>